<name>A0A069QTC8_HOYLO</name>
<proteinExistence type="predicted"/>
<dbReference type="HOGENOM" id="CLU_109250_1_0_10"/>
<dbReference type="EMBL" id="JNGW01000030">
    <property type="protein sequence ID" value="KDR53091.1"/>
    <property type="molecule type" value="Genomic_DNA"/>
</dbReference>
<keyword evidence="2" id="KW-0449">Lipoprotein</keyword>
<dbReference type="PATRIC" id="fig|1122985.7.peg.844"/>
<dbReference type="Proteomes" id="UP000027442">
    <property type="component" value="Unassembled WGS sequence"/>
</dbReference>
<dbReference type="InterPro" id="IPR020018">
    <property type="entry name" value="Motility-assoc_lipoprot_GldH"/>
</dbReference>
<gene>
    <name evidence="2" type="ORF">HMPREF1991_00817</name>
</gene>
<accession>A0A069QTC8</accession>
<organism evidence="2 3">
    <name type="scientific">Hoylesella loescheii DSM 19665 = JCM 12249 = ATCC 15930</name>
    <dbReference type="NCBI Taxonomy" id="1122985"/>
    <lineage>
        <taxon>Bacteria</taxon>
        <taxon>Pseudomonadati</taxon>
        <taxon>Bacteroidota</taxon>
        <taxon>Bacteroidia</taxon>
        <taxon>Bacteroidales</taxon>
        <taxon>Prevotellaceae</taxon>
        <taxon>Hoylesella</taxon>
    </lineage>
</organism>
<comment type="caution">
    <text evidence="2">The sequence shown here is derived from an EMBL/GenBank/DDBJ whole genome shotgun (WGS) entry which is preliminary data.</text>
</comment>
<feature type="signal peptide" evidence="1">
    <location>
        <begin position="1"/>
        <end position="19"/>
    </location>
</feature>
<dbReference type="AlphaFoldDB" id="A0A069QTC8"/>
<evidence type="ECO:0000313" key="3">
    <source>
        <dbReference type="Proteomes" id="UP000027442"/>
    </source>
</evidence>
<keyword evidence="3" id="KW-1185">Reference proteome</keyword>
<sequence length="163" mass="18223">MKRLVKGALVALVAALVSACTMDTVFHRYSHTSVSGWEKNDTLKFYVPPLHQGGVFAQQLDVRITGAYPFTAATLIVKQRIVPGNKELTDTINCTFSKPDGTRLSRGISYYQYSYPIAKPDLREGDSLVVSIYHDMKRDMLPGISDVGLHISRVSYLHNVLYK</sequence>
<dbReference type="PROSITE" id="PS51257">
    <property type="entry name" value="PROKAR_LIPOPROTEIN"/>
    <property type="match status" value="1"/>
</dbReference>
<feature type="chain" id="PRO_5001665584" evidence="1">
    <location>
        <begin position="20"/>
        <end position="163"/>
    </location>
</feature>
<reference evidence="2 3" key="1">
    <citation type="submission" date="2013-08" db="EMBL/GenBank/DDBJ databases">
        <authorList>
            <person name="Weinstock G."/>
            <person name="Sodergren E."/>
            <person name="Wylie T."/>
            <person name="Fulton L."/>
            <person name="Fulton R."/>
            <person name="Fronick C."/>
            <person name="O'Laughlin M."/>
            <person name="Godfrey J."/>
            <person name="Miner T."/>
            <person name="Herter B."/>
            <person name="Appelbaum E."/>
            <person name="Cordes M."/>
            <person name="Lek S."/>
            <person name="Wollam A."/>
            <person name="Pepin K.H."/>
            <person name="Palsikar V.B."/>
            <person name="Mitreva M."/>
            <person name="Wilson R.K."/>
        </authorList>
    </citation>
    <scope>NUCLEOTIDE SEQUENCE [LARGE SCALE GENOMIC DNA]</scope>
    <source>
        <strain evidence="2 3">ATCC 15930</strain>
    </source>
</reference>
<dbReference type="RefSeq" id="WP_018968387.1">
    <property type="nucleotide sequence ID" value="NZ_KB899227.1"/>
</dbReference>
<evidence type="ECO:0000313" key="2">
    <source>
        <dbReference type="EMBL" id="KDR53091.1"/>
    </source>
</evidence>
<protein>
    <submittedName>
        <fullName evidence="2">Gliding motility-associated lipoprotein GldH</fullName>
    </submittedName>
</protein>
<dbReference type="eggNOG" id="ENOG503344Y">
    <property type="taxonomic scope" value="Bacteria"/>
</dbReference>
<keyword evidence="1" id="KW-0732">Signal</keyword>
<evidence type="ECO:0000256" key="1">
    <source>
        <dbReference type="SAM" id="SignalP"/>
    </source>
</evidence>
<dbReference type="Pfam" id="PF14109">
    <property type="entry name" value="GldH_lipo"/>
    <property type="match status" value="1"/>
</dbReference>